<organism evidence="1 2">
    <name type="scientific">Hoylesella timonensis</name>
    <dbReference type="NCBI Taxonomy" id="386414"/>
    <lineage>
        <taxon>Bacteria</taxon>
        <taxon>Pseudomonadati</taxon>
        <taxon>Bacteroidota</taxon>
        <taxon>Bacteroidia</taxon>
        <taxon>Bacteroidales</taxon>
        <taxon>Prevotellaceae</taxon>
        <taxon>Hoylesella</taxon>
    </lineage>
</organism>
<dbReference type="AlphaFoldDB" id="A0A2K0XC14"/>
<accession>A0A2K0XC14</accession>
<name>A0A2K0XC14_9BACT</name>
<evidence type="ECO:0000313" key="1">
    <source>
        <dbReference type="EMBL" id="PNP92065.1"/>
    </source>
</evidence>
<dbReference type="InterPro" id="IPR014998">
    <property type="entry name" value="DUF1848"/>
</dbReference>
<evidence type="ECO:0000313" key="2">
    <source>
        <dbReference type="Proteomes" id="UP000236634"/>
    </source>
</evidence>
<sequence>MLLNTSMGSFDQTKVRLDNGSIAEAASPEILSVSRRTDIPAFYSDWFFNRLSKGRNGYVDTVNPFNQNLQHISFRNTKFIVFWSKNPKPMVKYLDMLDGLGIDWYLQFTLNAYPMMFEPNLPPLEERIQTFKEISDKYGADRVIWRYDPIFYVSQNLGVDVHLIKIASILDAIEGLTNKLVISFADIDRYRKVIVNLRGTGATELSIPEQKQFAEKLRLLIDNKGLSHLKIATCSEDVDLSAYGIGHNACIDAELISKLSRDKGFSERTAVAGKDPGQRGSCLCTKARDIGVYDTCAHGCKYCYANITPNSAKVNFEKLKKKMNKSCLI</sequence>
<gene>
    <name evidence="1" type="ORF">BFS16_12075</name>
</gene>
<evidence type="ECO:0008006" key="3">
    <source>
        <dbReference type="Google" id="ProtNLM"/>
    </source>
</evidence>
<dbReference type="Proteomes" id="UP000236634">
    <property type="component" value="Unassembled WGS sequence"/>
</dbReference>
<proteinExistence type="predicted"/>
<dbReference type="Pfam" id="PF08902">
    <property type="entry name" value="DUF1848"/>
    <property type="match status" value="1"/>
</dbReference>
<comment type="caution">
    <text evidence="1">The sequence shown here is derived from an EMBL/GenBank/DDBJ whole genome shotgun (WGS) entry which is preliminary data.</text>
</comment>
<protein>
    <recommendedName>
        <fullName evidence="3">DUF1848 domain-containing protein</fullName>
    </recommendedName>
</protein>
<dbReference type="EMBL" id="NBAX01000013">
    <property type="protein sequence ID" value="PNP92065.1"/>
    <property type="molecule type" value="Genomic_DNA"/>
</dbReference>
<reference evidence="1 2" key="1">
    <citation type="submission" date="2017-03" db="EMBL/GenBank/DDBJ databases">
        <authorList>
            <person name="Afonso C.L."/>
            <person name="Miller P.J."/>
            <person name="Scott M.A."/>
            <person name="Spackman E."/>
            <person name="Goraichik I."/>
            <person name="Dimitrov K.M."/>
            <person name="Suarez D.L."/>
            <person name="Swayne D.E."/>
        </authorList>
    </citation>
    <scope>NUCLEOTIDE SEQUENCE [LARGE SCALE GENOMIC DNA]</scope>
    <source>
        <strain evidence="1 2">DNF00076</strain>
    </source>
</reference>